<organism evidence="3 4">
    <name type="scientific">Aphanomyces astaci</name>
    <name type="common">Crayfish plague agent</name>
    <dbReference type="NCBI Taxonomy" id="112090"/>
    <lineage>
        <taxon>Eukaryota</taxon>
        <taxon>Sar</taxon>
        <taxon>Stramenopiles</taxon>
        <taxon>Oomycota</taxon>
        <taxon>Saprolegniomycetes</taxon>
        <taxon>Saprolegniales</taxon>
        <taxon>Verrucalvaceae</taxon>
        <taxon>Aphanomyces</taxon>
    </lineage>
</organism>
<feature type="region of interest" description="Disordered" evidence="1">
    <location>
        <begin position="650"/>
        <end position="670"/>
    </location>
</feature>
<feature type="chain" id="PRO_5040793034" description="TNFR-Cys domain-containing protein" evidence="2">
    <location>
        <begin position="33"/>
        <end position="670"/>
    </location>
</feature>
<protein>
    <recommendedName>
        <fullName evidence="5">TNFR-Cys domain-containing protein</fullName>
    </recommendedName>
</protein>
<gene>
    <name evidence="3" type="ORF">DYB28_011993</name>
</gene>
<dbReference type="AlphaFoldDB" id="A0A9X8EEK7"/>
<feature type="signal peptide" evidence="2">
    <location>
        <begin position="1"/>
        <end position="32"/>
    </location>
</feature>
<evidence type="ECO:0008006" key="5">
    <source>
        <dbReference type="Google" id="ProtNLM"/>
    </source>
</evidence>
<evidence type="ECO:0000256" key="2">
    <source>
        <dbReference type="SAM" id="SignalP"/>
    </source>
</evidence>
<evidence type="ECO:0000313" key="4">
    <source>
        <dbReference type="Proteomes" id="UP000275652"/>
    </source>
</evidence>
<accession>A0A9X8EEK7</accession>
<evidence type="ECO:0000256" key="1">
    <source>
        <dbReference type="SAM" id="MobiDB-lite"/>
    </source>
</evidence>
<dbReference type="EMBL" id="QUTI01004670">
    <property type="protein sequence ID" value="RLO13579.1"/>
    <property type="molecule type" value="Genomic_DNA"/>
</dbReference>
<keyword evidence="2" id="KW-0732">Signal</keyword>
<comment type="caution">
    <text evidence="3">The sequence shown here is derived from an EMBL/GenBank/DDBJ whole genome shotgun (WGS) entry which is preliminary data.</text>
</comment>
<reference evidence="3 4" key="1">
    <citation type="journal article" date="2018" name="J. Invertebr. Pathol.">
        <title>New genotyping method for the causative agent of crayfish plague (Aphanomyces astaci) based on whole genome data.</title>
        <authorList>
            <person name="Minardi D."/>
            <person name="Studholme D.J."/>
            <person name="van der Giezen M."/>
            <person name="Pretto T."/>
            <person name="Oidtmann B."/>
        </authorList>
    </citation>
    <scope>NUCLEOTIDE SEQUENCE [LARGE SCALE GENOMIC DNA]</scope>
    <source>
        <strain evidence="3 4">KB13</strain>
    </source>
</reference>
<sequence length="670" mass="64448">MKTLVNVLRWTVAMWAAVSVGVLWCVVGVASGTDPAPPAVPAVVIDFGACGAFNPASLTTTVPYWDQADKCGACVATSGCGFCHSTMQCLPGTTAGPSVEVPCPDWLFASADACPQNPHCDRLVDCTSCAVADSCAWCASKSLCLTVEDTYTAACRGTVFDLPCPTTYVADNQGTPLLLYHFDTRLITTLVVGNLAVVADPVFGGGGLVVQGPRPYDNDSYRTSVDAAGVSVDSAGPIDLRAGNGTTMNVAGGAVNIQAGSGTNINRGKGGSVSISAGDAYGLKLQGGSAVGGDVAVSAGQSKEGVGGNIKLTGGSSSVTGGSIFLVSGGSTTARSGTITLSTAAAPILSGPVVFTTGKASSSGTLSISSGDASIAGAVSMQPGASTAVGAAGAKISVVGSTAATATGGTVKVLSGTSSLTSSGDVTVLTAGAPVQSGNVLVGTGTAAKGVSGSVYVATGSTSDASKMPAGDIVFVVGQDSGALQSGSVIATGGATKGGAAGGIQLSGGDILGPSIDITSHGGVIEIRGGSSKTSVPTSQGGDIRLSGGSALAGAGGDIALTSGRSEASNSGDVMVNTAVAQTDSGTIDITTGAATFGQSGDLSLNTGNALQGRAGVVQIQSGMSQGGAGSDISLKSGASASMAGGNIVLESGQSGTATSGEIKVGSADS</sequence>
<feature type="non-terminal residue" evidence="3">
    <location>
        <position position="670"/>
    </location>
</feature>
<proteinExistence type="predicted"/>
<evidence type="ECO:0000313" key="3">
    <source>
        <dbReference type="EMBL" id="RLO13579.1"/>
    </source>
</evidence>
<name>A0A9X8EEK7_APHAT</name>
<dbReference type="Proteomes" id="UP000275652">
    <property type="component" value="Unassembled WGS sequence"/>
</dbReference>